<gene>
    <name evidence="2" type="ORF">H9651_01530</name>
</gene>
<feature type="transmembrane region" description="Helical" evidence="1">
    <location>
        <begin position="12"/>
        <end position="33"/>
    </location>
</feature>
<dbReference type="EMBL" id="JACSQP010000001">
    <property type="protein sequence ID" value="MBD7956315.1"/>
    <property type="molecule type" value="Genomic_DNA"/>
</dbReference>
<name>A0ABR8RYQ1_9MICO</name>
<evidence type="ECO:0000256" key="1">
    <source>
        <dbReference type="SAM" id="Phobius"/>
    </source>
</evidence>
<evidence type="ECO:0000313" key="3">
    <source>
        <dbReference type="Proteomes" id="UP000648352"/>
    </source>
</evidence>
<comment type="caution">
    <text evidence="2">The sequence shown here is derived from an EMBL/GenBank/DDBJ whole genome shotgun (WGS) entry which is preliminary data.</text>
</comment>
<sequence>MTAALDAILEIFTWVGLGAGVLVALLALILWAVDGSWLPARGVIDEEDHRTVVRWFDDAGGVGAATASHAEAESLAGQSMVDIWYRLGSRDRFRLTKHSPAVRATAWLAAGLAILGVVALATSWILLFARG</sequence>
<dbReference type="Proteomes" id="UP000648352">
    <property type="component" value="Unassembled WGS sequence"/>
</dbReference>
<keyword evidence="1" id="KW-1133">Transmembrane helix</keyword>
<feature type="transmembrane region" description="Helical" evidence="1">
    <location>
        <begin position="106"/>
        <end position="129"/>
    </location>
</feature>
<keyword evidence="1" id="KW-0472">Membrane</keyword>
<organism evidence="2 3">
    <name type="scientific">Microbacterium pullorum</name>
    <dbReference type="NCBI Taxonomy" id="2762236"/>
    <lineage>
        <taxon>Bacteria</taxon>
        <taxon>Bacillati</taxon>
        <taxon>Actinomycetota</taxon>
        <taxon>Actinomycetes</taxon>
        <taxon>Micrococcales</taxon>
        <taxon>Microbacteriaceae</taxon>
        <taxon>Microbacterium</taxon>
    </lineage>
</organism>
<reference evidence="2 3" key="1">
    <citation type="submission" date="2020-08" db="EMBL/GenBank/DDBJ databases">
        <title>A Genomic Blueprint of the Chicken Gut Microbiome.</title>
        <authorList>
            <person name="Gilroy R."/>
            <person name="Ravi A."/>
            <person name="Getino M."/>
            <person name="Pursley I."/>
            <person name="Horton D.L."/>
            <person name="Alikhan N.-F."/>
            <person name="Baker D."/>
            <person name="Gharbi K."/>
            <person name="Hall N."/>
            <person name="Watson M."/>
            <person name="Adriaenssens E.M."/>
            <person name="Foster-Nyarko E."/>
            <person name="Jarju S."/>
            <person name="Secka A."/>
            <person name="Antonio M."/>
            <person name="Oren A."/>
            <person name="Chaudhuri R."/>
            <person name="La Ragione R.M."/>
            <person name="Hildebrand F."/>
            <person name="Pallen M.J."/>
        </authorList>
    </citation>
    <scope>NUCLEOTIDE SEQUENCE [LARGE SCALE GENOMIC DNA]</scope>
    <source>
        <strain evidence="2 3">Sa4CUA7</strain>
    </source>
</reference>
<evidence type="ECO:0008006" key="4">
    <source>
        <dbReference type="Google" id="ProtNLM"/>
    </source>
</evidence>
<evidence type="ECO:0000313" key="2">
    <source>
        <dbReference type="EMBL" id="MBD7956315.1"/>
    </source>
</evidence>
<dbReference type="RefSeq" id="WP_191717331.1">
    <property type="nucleotide sequence ID" value="NZ_JACSQP010000001.1"/>
</dbReference>
<accession>A0ABR8RYQ1</accession>
<proteinExistence type="predicted"/>
<keyword evidence="3" id="KW-1185">Reference proteome</keyword>
<keyword evidence="1" id="KW-0812">Transmembrane</keyword>
<protein>
    <recommendedName>
        <fullName evidence="4">Leucyl-tRNA synthetase</fullName>
    </recommendedName>
</protein>